<feature type="compositionally biased region" description="Low complexity" evidence="1">
    <location>
        <begin position="29"/>
        <end position="44"/>
    </location>
</feature>
<dbReference type="Proteomes" id="UP000646827">
    <property type="component" value="Unassembled WGS sequence"/>
</dbReference>
<feature type="region of interest" description="Disordered" evidence="1">
    <location>
        <begin position="295"/>
        <end position="387"/>
    </location>
</feature>
<dbReference type="AlphaFoldDB" id="A0A8H7RZH2"/>
<dbReference type="InterPro" id="IPR045117">
    <property type="entry name" value="ATXN2-like"/>
</dbReference>
<evidence type="ECO:0000256" key="1">
    <source>
        <dbReference type="SAM" id="MobiDB-lite"/>
    </source>
</evidence>
<feature type="region of interest" description="Disordered" evidence="1">
    <location>
        <begin position="1"/>
        <end position="70"/>
    </location>
</feature>
<evidence type="ECO:0000313" key="3">
    <source>
        <dbReference type="EMBL" id="KAG2219874.1"/>
    </source>
</evidence>
<feature type="region of interest" description="Disordered" evidence="1">
    <location>
        <begin position="546"/>
        <end position="578"/>
    </location>
</feature>
<dbReference type="Pfam" id="PF14438">
    <property type="entry name" value="SM-ATX"/>
    <property type="match status" value="1"/>
</dbReference>
<feature type="compositionally biased region" description="Low complexity" evidence="1">
    <location>
        <begin position="561"/>
        <end position="570"/>
    </location>
</feature>
<dbReference type="GO" id="GO:0010494">
    <property type="term" value="C:cytoplasmic stress granule"/>
    <property type="evidence" value="ECO:0007669"/>
    <property type="project" value="TreeGrafter"/>
</dbReference>
<keyword evidence="4" id="KW-1185">Reference proteome</keyword>
<dbReference type="OrthoDB" id="2275718at2759"/>
<evidence type="ECO:0000313" key="4">
    <source>
        <dbReference type="Proteomes" id="UP000646827"/>
    </source>
</evidence>
<reference evidence="3 4" key="1">
    <citation type="submission" date="2020-12" db="EMBL/GenBank/DDBJ databases">
        <title>Metabolic potential, ecology and presence of endohyphal bacteria is reflected in genomic diversity of Mucoromycotina.</title>
        <authorList>
            <person name="Muszewska A."/>
            <person name="Okrasinska A."/>
            <person name="Steczkiewicz K."/>
            <person name="Drgas O."/>
            <person name="Orlowska M."/>
            <person name="Perlinska-Lenart U."/>
            <person name="Aleksandrzak-Piekarczyk T."/>
            <person name="Szatraj K."/>
            <person name="Zielenkiewicz U."/>
            <person name="Pilsyk S."/>
            <person name="Malc E."/>
            <person name="Mieczkowski P."/>
            <person name="Kruszewska J.S."/>
            <person name="Biernat P."/>
            <person name="Pawlowska J."/>
        </authorList>
    </citation>
    <scope>NUCLEOTIDE SEQUENCE [LARGE SCALE GENOMIC DNA]</scope>
    <source>
        <strain evidence="3 4">CBS 142.35</strain>
    </source>
</reference>
<accession>A0A8H7RZH2</accession>
<feature type="compositionally biased region" description="Basic and acidic residues" evidence="1">
    <location>
        <begin position="523"/>
        <end position="532"/>
    </location>
</feature>
<feature type="compositionally biased region" description="Low complexity" evidence="1">
    <location>
        <begin position="367"/>
        <end position="380"/>
    </location>
</feature>
<feature type="compositionally biased region" description="Basic and acidic residues" evidence="1">
    <location>
        <begin position="470"/>
        <end position="480"/>
    </location>
</feature>
<evidence type="ECO:0000259" key="2">
    <source>
        <dbReference type="SMART" id="SM01272"/>
    </source>
</evidence>
<feature type="domain" description="LsmAD" evidence="2">
    <location>
        <begin position="227"/>
        <end position="298"/>
    </location>
</feature>
<dbReference type="GO" id="GO:0003729">
    <property type="term" value="F:mRNA binding"/>
    <property type="evidence" value="ECO:0007669"/>
    <property type="project" value="TreeGrafter"/>
</dbReference>
<proteinExistence type="predicted"/>
<gene>
    <name evidence="3" type="ORF">INT45_001619</name>
</gene>
<feature type="compositionally biased region" description="Polar residues" evidence="1">
    <location>
        <begin position="326"/>
        <end position="339"/>
    </location>
</feature>
<feature type="region of interest" description="Disordered" evidence="1">
    <location>
        <begin position="449"/>
        <end position="532"/>
    </location>
</feature>
<organism evidence="3 4">
    <name type="scientific">Circinella minor</name>
    <dbReference type="NCBI Taxonomy" id="1195481"/>
    <lineage>
        <taxon>Eukaryota</taxon>
        <taxon>Fungi</taxon>
        <taxon>Fungi incertae sedis</taxon>
        <taxon>Mucoromycota</taxon>
        <taxon>Mucoromycotina</taxon>
        <taxon>Mucoromycetes</taxon>
        <taxon>Mucorales</taxon>
        <taxon>Lichtheimiaceae</taxon>
        <taxon>Circinella</taxon>
    </lineage>
</organism>
<feature type="compositionally biased region" description="Polar residues" evidence="1">
    <location>
        <begin position="347"/>
        <end position="358"/>
    </location>
</feature>
<dbReference type="InterPro" id="IPR009604">
    <property type="entry name" value="LsmAD_domain"/>
</dbReference>
<dbReference type="PANTHER" id="PTHR12854">
    <property type="entry name" value="ATAXIN 2-RELATED"/>
    <property type="match status" value="1"/>
</dbReference>
<name>A0A8H7RZH2_9FUNG</name>
<sequence>MSSFVNKQGNKKDFTHQKSNQSRGNKKWGNNTAGNATTGRSNNGSSGGGATANTTAATNYNNTPVHNKRNDEDVETMRLMHDRMLFLLSNLTGSVVQVTVKNGIKFEGIFHGASTEGGDIGVALKHARKIHDPQAEKSKANTFPVKPSMLIMGKDVVEIFSPDTDLTAGDDSFKTDTDISGKLDIKERELFKWNPEEGSGEFGALEGETGGQQNGNWDQFAANEKLFGLKTDFDEEMYTTRLDRSAPDFKDRERWAIEKANEIQRSAANNVHVMEERGIAVDDSGMDEEDRYAGVVRDTSKYMPPALRKQIQPNGAGRKDDKKTADSTTGNSPLQSIMTANIPKSVVTASSPVTNLPNARQDDKKSTPSATAAAATKTGSDGQPKRIENEIANTFRNFARQEKDKLNAKKQALQKKEKEDRLAELMKFHQTFKLNVPVPADLVPLLSKGKKSGSDSLSPPSISAELAQPVEKDVEEKKSTVETPASQASLTATGPTTTKDKPQTQEGSSSSNKPIVTSSLSPPKKESVDKNKSPFRFNVKATEFKPNPSAPVFVPGGGGSSASTAKSSPGEGSPFFAGRQLKKGTVGEQLTIAEAFTPPFAKGKEPVTPNSIGPTWPFGSKQYKYHFNQYTNYEEEIFGGYGSPGYPYGYPQYRYAPQYVQAPIAMQQTGHPYMSPQQFVHNVPLTGAPMPHAGAPPAVAYSPQMANVSPHGSPFPQGFPSPQRSPIVPHGVPPHQVYQYQGNGPHGPGPVIMQRPIMMDPNQVHYPPQQEQHQLPHPQHHGPPPTNDPSGDALSSQ</sequence>
<feature type="compositionally biased region" description="Polar residues" evidence="1">
    <location>
        <begin position="504"/>
        <end position="521"/>
    </location>
</feature>
<feature type="compositionally biased region" description="Low complexity" evidence="1">
    <location>
        <begin position="454"/>
        <end position="463"/>
    </location>
</feature>
<comment type="caution">
    <text evidence="3">The sequence shown here is derived from an EMBL/GenBank/DDBJ whole genome shotgun (WGS) entry which is preliminary data.</text>
</comment>
<feature type="compositionally biased region" description="Polar residues" evidence="1">
    <location>
        <begin position="481"/>
        <end position="497"/>
    </location>
</feature>
<feature type="compositionally biased region" description="Low complexity" evidence="1">
    <location>
        <begin position="765"/>
        <end position="777"/>
    </location>
</feature>
<feature type="compositionally biased region" description="Low complexity" evidence="1">
    <location>
        <begin position="51"/>
        <end position="63"/>
    </location>
</feature>
<dbReference type="EMBL" id="JAEPRB010000160">
    <property type="protein sequence ID" value="KAG2219874.1"/>
    <property type="molecule type" value="Genomic_DNA"/>
</dbReference>
<dbReference type="Pfam" id="PF06741">
    <property type="entry name" value="LsmAD"/>
    <property type="match status" value="1"/>
</dbReference>
<dbReference type="SMART" id="SM01272">
    <property type="entry name" value="LsmAD"/>
    <property type="match status" value="1"/>
</dbReference>
<dbReference type="InterPro" id="IPR025852">
    <property type="entry name" value="SM_dom_ATX"/>
</dbReference>
<dbReference type="PANTHER" id="PTHR12854:SF7">
    <property type="entry name" value="ATAXIN-2 HOMOLOG"/>
    <property type="match status" value="1"/>
</dbReference>
<protein>
    <recommendedName>
        <fullName evidence="2">LsmAD domain-containing protein</fullName>
    </recommendedName>
</protein>
<dbReference type="GO" id="GO:0034063">
    <property type="term" value="P:stress granule assembly"/>
    <property type="evidence" value="ECO:0007669"/>
    <property type="project" value="TreeGrafter"/>
</dbReference>
<feature type="region of interest" description="Disordered" evidence="1">
    <location>
        <begin position="760"/>
        <end position="797"/>
    </location>
</feature>